<name>A0A928DQ60_9BACT</name>
<organism evidence="5 6">
    <name type="scientific">Candidatus Avelusimicrobium gallicola</name>
    <dbReference type="NCBI Taxonomy" id="2562704"/>
    <lineage>
        <taxon>Bacteria</taxon>
        <taxon>Pseudomonadati</taxon>
        <taxon>Elusimicrobiota</taxon>
        <taxon>Elusimicrobia</taxon>
        <taxon>Elusimicrobiales</taxon>
        <taxon>Elusimicrobiaceae</taxon>
        <taxon>Candidatus Avelusimicrobium</taxon>
    </lineage>
</organism>
<dbReference type="InterPro" id="IPR011990">
    <property type="entry name" value="TPR-like_helical_dom_sf"/>
</dbReference>
<keyword evidence="1" id="KW-0677">Repeat</keyword>
<feature type="repeat" description="TPR" evidence="3">
    <location>
        <begin position="199"/>
        <end position="232"/>
    </location>
</feature>
<protein>
    <submittedName>
        <fullName evidence="5">Tetratricopeptide repeat protein</fullName>
    </submittedName>
</protein>
<dbReference type="EMBL" id="SUVG01000005">
    <property type="protein sequence ID" value="MBE6421425.1"/>
    <property type="molecule type" value="Genomic_DNA"/>
</dbReference>
<comment type="caution">
    <text evidence="5">The sequence shown here is derived from an EMBL/GenBank/DDBJ whole genome shotgun (WGS) entry which is preliminary data.</text>
</comment>
<gene>
    <name evidence="5" type="ORF">E7027_04770</name>
</gene>
<sequence>MKRVFCIFVAVLFLAACSGDKKLFKEAQFETSKGNYNKAIQLYSRLIKQSPKAFAAYVNRGILWESLPAKDVKERLKNRRYAELDYLQAIKLSPNVPETYSNLGALYVDQGRYADAVYQLNEAIARNPQYFVALLNRAIAYYKQGRLSESLLDFNRAFKINSKEPLLFLNRGLAYFDMGQYQSALDDFSYLISLKPQDARAYLERARAFIKAGYPADAYEDLEMAVSLKPTYALAYYYMGDLMFRKGETDYALGLLVRSKELASQYAPTYDLMGDMLAVEDPVAATANYMAARKLDPANVRKYEAKMRLMRTEEGRERVLANRFFPR</sequence>
<dbReference type="SMART" id="SM00028">
    <property type="entry name" value="TPR"/>
    <property type="match status" value="7"/>
</dbReference>
<evidence type="ECO:0000256" key="2">
    <source>
        <dbReference type="ARBA" id="ARBA00022803"/>
    </source>
</evidence>
<feature type="chain" id="PRO_5037623513" evidence="4">
    <location>
        <begin position="19"/>
        <end position="327"/>
    </location>
</feature>
<dbReference type="PROSITE" id="PS51257">
    <property type="entry name" value="PROKAR_LIPOPROTEIN"/>
    <property type="match status" value="1"/>
</dbReference>
<evidence type="ECO:0000256" key="4">
    <source>
        <dbReference type="SAM" id="SignalP"/>
    </source>
</evidence>
<dbReference type="Pfam" id="PF13432">
    <property type="entry name" value="TPR_16"/>
    <property type="match status" value="3"/>
</dbReference>
<accession>A0A928DQ60</accession>
<evidence type="ECO:0000313" key="6">
    <source>
        <dbReference type="Proteomes" id="UP000725649"/>
    </source>
</evidence>
<reference evidence="5" key="1">
    <citation type="submission" date="2019-04" db="EMBL/GenBank/DDBJ databases">
        <title>Evolution of Biomass-Degrading Anaerobic Consortia Revealed by Metagenomics.</title>
        <authorList>
            <person name="Peng X."/>
        </authorList>
    </citation>
    <scope>NUCLEOTIDE SEQUENCE</scope>
    <source>
        <strain evidence="5">SIG66</strain>
    </source>
</reference>
<feature type="repeat" description="TPR" evidence="3">
    <location>
        <begin position="131"/>
        <end position="164"/>
    </location>
</feature>
<dbReference type="InterPro" id="IPR050498">
    <property type="entry name" value="Ycf3"/>
</dbReference>
<feature type="repeat" description="TPR" evidence="3">
    <location>
        <begin position="97"/>
        <end position="130"/>
    </location>
</feature>
<feature type="signal peptide" evidence="4">
    <location>
        <begin position="1"/>
        <end position="18"/>
    </location>
</feature>
<evidence type="ECO:0000313" key="5">
    <source>
        <dbReference type="EMBL" id="MBE6421425.1"/>
    </source>
</evidence>
<keyword evidence="4" id="KW-0732">Signal</keyword>
<dbReference type="InterPro" id="IPR019734">
    <property type="entry name" value="TPR_rpt"/>
</dbReference>
<feature type="repeat" description="TPR" evidence="3">
    <location>
        <begin position="20"/>
        <end position="53"/>
    </location>
</feature>
<keyword evidence="2 3" id="KW-0802">TPR repeat</keyword>
<dbReference type="PROSITE" id="PS50293">
    <property type="entry name" value="TPR_REGION"/>
    <property type="match status" value="1"/>
</dbReference>
<proteinExistence type="predicted"/>
<feature type="repeat" description="TPR" evidence="3">
    <location>
        <begin position="165"/>
        <end position="198"/>
    </location>
</feature>
<dbReference type="Gene3D" id="1.25.40.10">
    <property type="entry name" value="Tetratricopeptide repeat domain"/>
    <property type="match status" value="4"/>
</dbReference>
<dbReference type="AlphaFoldDB" id="A0A928DQ60"/>
<evidence type="ECO:0000256" key="3">
    <source>
        <dbReference type="PROSITE-ProRule" id="PRU00339"/>
    </source>
</evidence>
<dbReference type="SUPFAM" id="SSF48452">
    <property type="entry name" value="TPR-like"/>
    <property type="match status" value="1"/>
</dbReference>
<dbReference type="PANTHER" id="PTHR44858:SF1">
    <property type="entry name" value="UDP-N-ACETYLGLUCOSAMINE--PEPTIDE N-ACETYLGLUCOSAMINYLTRANSFERASE SPINDLY-RELATED"/>
    <property type="match status" value="1"/>
</dbReference>
<evidence type="ECO:0000256" key="1">
    <source>
        <dbReference type="ARBA" id="ARBA00022737"/>
    </source>
</evidence>
<dbReference type="PANTHER" id="PTHR44858">
    <property type="entry name" value="TETRATRICOPEPTIDE REPEAT PROTEIN 6"/>
    <property type="match status" value="1"/>
</dbReference>
<dbReference type="Proteomes" id="UP000725649">
    <property type="component" value="Unassembled WGS sequence"/>
</dbReference>
<dbReference type="PROSITE" id="PS50005">
    <property type="entry name" value="TPR"/>
    <property type="match status" value="5"/>
</dbReference>